<dbReference type="Proteomes" id="UP000252519">
    <property type="component" value="Unassembled WGS sequence"/>
</dbReference>
<proteinExistence type="predicted"/>
<gene>
    <name evidence="1" type="ORF">ANCCAN_10444</name>
</gene>
<evidence type="ECO:0000313" key="1">
    <source>
        <dbReference type="EMBL" id="RCN43545.1"/>
    </source>
</evidence>
<reference evidence="1 2" key="1">
    <citation type="submission" date="2014-10" db="EMBL/GenBank/DDBJ databases">
        <title>Draft genome of the hookworm Ancylostoma caninum.</title>
        <authorList>
            <person name="Mitreva M."/>
        </authorList>
    </citation>
    <scope>NUCLEOTIDE SEQUENCE [LARGE SCALE GENOMIC DNA]</scope>
    <source>
        <strain evidence="1 2">Baltimore</strain>
    </source>
</reference>
<organism evidence="1 2">
    <name type="scientific">Ancylostoma caninum</name>
    <name type="common">Dog hookworm</name>
    <dbReference type="NCBI Taxonomy" id="29170"/>
    <lineage>
        <taxon>Eukaryota</taxon>
        <taxon>Metazoa</taxon>
        <taxon>Ecdysozoa</taxon>
        <taxon>Nematoda</taxon>
        <taxon>Chromadorea</taxon>
        <taxon>Rhabditida</taxon>
        <taxon>Rhabditina</taxon>
        <taxon>Rhabditomorpha</taxon>
        <taxon>Strongyloidea</taxon>
        <taxon>Ancylostomatidae</taxon>
        <taxon>Ancylostomatinae</taxon>
        <taxon>Ancylostoma</taxon>
    </lineage>
</organism>
<dbReference type="OrthoDB" id="5843440at2759"/>
<dbReference type="EMBL" id="JOJR01000153">
    <property type="protein sequence ID" value="RCN43545.1"/>
    <property type="molecule type" value="Genomic_DNA"/>
</dbReference>
<keyword evidence="2" id="KW-1185">Reference proteome</keyword>
<name>A0A368GKM1_ANCCA</name>
<accession>A0A368GKM1</accession>
<evidence type="ECO:0000313" key="2">
    <source>
        <dbReference type="Proteomes" id="UP000252519"/>
    </source>
</evidence>
<sequence>MRFVRSTVRFSPHSFLLLSRGNMLSRLSSRGVSTSAVACRASSVFADKNEIAFPIHGKQPKVCSVKEAFKQIKSGMLISFEAIKLTIPVIYNNIDYFSFHL</sequence>
<dbReference type="STRING" id="29170.A0A368GKM1"/>
<protein>
    <submittedName>
        <fullName evidence="1">Uncharacterized protein</fullName>
    </submittedName>
</protein>
<comment type="caution">
    <text evidence="1">The sequence shown here is derived from an EMBL/GenBank/DDBJ whole genome shotgun (WGS) entry which is preliminary data.</text>
</comment>
<dbReference type="AlphaFoldDB" id="A0A368GKM1"/>